<reference evidence="2 3" key="1">
    <citation type="submission" date="2021-06" db="EMBL/GenBank/DDBJ databases">
        <title>Caerostris extrusa draft genome.</title>
        <authorList>
            <person name="Kono N."/>
            <person name="Arakawa K."/>
        </authorList>
    </citation>
    <scope>NUCLEOTIDE SEQUENCE [LARGE SCALE GENOMIC DNA]</scope>
</reference>
<organism evidence="2 3">
    <name type="scientific">Caerostris extrusa</name>
    <name type="common">Bark spider</name>
    <name type="synonym">Caerostris bankana</name>
    <dbReference type="NCBI Taxonomy" id="172846"/>
    <lineage>
        <taxon>Eukaryota</taxon>
        <taxon>Metazoa</taxon>
        <taxon>Ecdysozoa</taxon>
        <taxon>Arthropoda</taxon>
        <taxon>Chelicerata</taxon>
        <taxon>Arachnida</taxon>
        <taxon>Araneae</taxon>
        <taxon>Araneomorphae</taxon>
        <taxon>Entelegynae</taxon>
        <taxon>Araneoidea</taxon>
        <taxon>Araneidae</taxon>
        <taxon>Caerostris</taxon>
    </lineage>
</organism>
<dbReference type="EMBL" id="BPLR01003055">
    <property type="protein sequence ID" value="GIX80711.1"/>
    <property type="molecule type" value="Genomic_DNA"/>
</dbReference>
<keyword evidence="3" id="KW-1185">Reference proteome</keyword>
<accession>A0AAV4NAK7</accession>
<proteinExistence type="predicted"/>
<name>A0AAV4NAK7_CAEEX</name>
<feature type="region of interest" description="Disordered" evidence="1">
    <location>
        <begin position="1"/>
        <end position="23"/>
    </location>
</feature>
<evidence type="ECO:0000313" key="2">
    <source>
        <dbReference type="EMBL" id="GIX80711.1"/>
    </source>
</evidence>
<sequence>MIGNNGEDEHLDSTIGNKGDGEFFSSGDCEYLYSGDCEYLYSGDEYFNSGDCEYLTSGPALLKKMHLGFGVELFGEKSSVILSEKYMARGAVRGLNLEEYDFK</sequence>
<dbReference type="AlphaFoldDB" id="A0AAV4NAK7"/>
<dbReference type="Proteomes" id="UP001054945">
    <property type="component" value="Unassembled WGS sequence"/>
</dbReference>
<protein>
    <submittedName>
        <fullName evidence="2">Uncharacterized protein</fullName>
    </submittedName>
</protein>
<evidence type="ECO:0000313" key="3">
    <source>
        <dbReference type="Proteomes" id="UP001054945"/>
    </source>
</evidence>
<comment type="caution">
    <text evidence="2">The sequence shown here is derived from an EMBL/GenBank/DDBJ whole genome shotgun (WGS) entry which is preliminary data.</text>
</comment>
<evidence type="ECO:0000256" key="1">
    <source>
        <dbReference type="SAM" id="MobiDB-lite"/>
    </source>
</evidence>
<gene>
    <name evidence="2" type="ORF">CEXT_621901</name>
</gene>